<gene>
    <name evidence="2" type="ORF">C9374_001172</name>
</gene>
<dbReference type="Proteomes" id="UP000816034">
    <property type="component" value="Unassembled WGS sequence"/>
</dbReference>
<comment type="caution">
    <text evidence="2">The sequence shown here is derived from an EMBL/GenBank/DDBJ whole genome shotgun (WGS) entry which is preliminary data.</text>
</comment>
<accession>A0AA88KMH6</accession>
<feature type="transmembrane region" description="Helical" evidence="1">
    <location>
        <begin position="136"/>
        <end position="154"/>
    </location>
</feature>
<dbReference type="AlphaFoldDB" id="A0AA88KMH6"/>
<proteinExistence type="predicted"/>
<feature type="transmembrane region" description="Helical" evidence="1">
    <location>
        <begin position="103"/>
        <end position="130"/>
    </location>
</feature>
<protein>
    <submittedName>
        <fullName evidence="2">Uncharacterized protein</fullName>
    </submittedName>
</protein>
<keyword evidence="1" id="KW-1133">Transmembrane helix</keyword>
<name>A0AA88KMH6_NAELO</name>
<dbReference type="GeneID" id="68093628"/>
<keyword evidence="1" id="KW-0472">Membrane</keyword>
<dbReference type="EMBL" id="PYSW02000012">
    <property type="protein sequence ID" value="KAG2387578.1"/>
    <property type="molecule type" value="Genomic_DNA"/>
</dbReference>
<dbReference type="RefSeq" id="XP_044551570.1">
    <property type="nucleotide sequence ID" value="XM_044687405.1"/>
</dbReference>
<evidence type="ECO:0000313" key="2">
    <source>
        <dbReference type="EMBL" id="KAG2387578.1"/>
    </source>
</evidence>
<reference evidence="2 3" key="1">
    <citation type="journal article" date="2018" name="BMC Genomics">
        <title>The genome of Naegleria lovaniensis, the basis for a comparative approach to unravel pathogenicity factors of the human pathogenic amoeba N. fowleri.</title>
        <authorList>
            <person name="Liechti N."/>
            <person name="Schurch N."/>
            <person name="Bruggmann R."/>
            <person name="Wittwer M."/>
        </authorList>
    </citation>
    <scope>NUCLEOTIDE SEQUENCE [LARGE SCALE GENOMIC DNA]</scope>
    <source>
        <strain evidence="2 3">ATCC 30569</strain>
    </source>
</reference>
<evidence type="ECO:0000256" key="1">
    <source>
        <dbReference type="SAM" id="Phobius"/>
    </source>
</evidence>
<keyword evidence="1" id="KW-0812">Transmembrane</keyword>
<evidence type="ECO:0000313" key="3">
    <source>
        <dbReference type="Proteomes" id="UP000816034"/>
    </source>
</evidence>
<sequence>MISLHYSTFGTYIPQVKSGYFWFYVLHFLPLLVSMPSLIIMAILPDDSDNGKIHLGAAILGMGCLLLYALCNAVFQVVRMVKLVRNSSSCVFSISKAKSLPNVVFYFACSMAILFNLALVIAAVVGMIVWMNGNLLGEWVAVFTIVGTLLPLTLESISLSFLLEQTKSEATVVEEEENKTLIHE</sequence>
<feature type="transmembrane region" description="Helical" evidence="1">
    <location>
        <begin position="21"/>
        <end position="43"/>
    </location>
</feature>
<keyword evidence="3" id="KW-1185">Reference proteome</keyword>
<organism evidence="2 3">
    <name type="scientific">Naegleria lovaniensis</name>
    <name type="common">Amoeba</name>
    <dbReference type="NCBI Taxonomy" id="51637"/>
    <lineage>
        <taxon>Eukaryota</taxon>
        <taxon>Discoba</taxon>
        <taxon>Heterolobosea</taxon>
        <taxon>Tetramitia</taxon>
        <taxon>Eutetramitia</taxon>
        <taxon>Vahlkampfiidae</taxon>
        <taxon>Naegleria</taxon>
    </lineage>
</organism>
<feature type="transmembrane region" description="Helical" evidence="1">
    <location>
        <begin position="55"/>
        <end position="75"/>
    </location>
</feature>